<keyword evidence="5" id="KW-1185">Reference proteome</keyword>
<dbReference type="InterPro" id="IPR001647">
    <property type="entry name" value="HTH_TetR"/>
</dbReference>
<dbReference type="EMBL" id="JXKQ01000001">
    <property type="protein sequence ID" value="OJG47049.1"/>
    <property type="molecule type" value="Genomic_DNA"/>
</dbReference>
<dbReference type="Pfam" id="PF00440">
    <property type="entry name" value="TetR_N"/>
    <property type="match status" value="1"/>
</dbReference>
<comment type="caution">
    <text evidence="4">The sequence shown here is derived from an EMBL/GenBank/DDBJ whole genome shotgun (WGS) entry which is preliminary data.</text>
</comment>
<gene>
    <name evidence="4" type="ORF">RV04_GL000296</name>
</gene>
<evidence type="ECO:0000256" key="1">
    <source>
        <dbReference type="ARBA" id="ARBA00023125"/>
    </source>
</evidence>
<evidence type="ECO:0000313" key="4">
    <source>
        <dbReference type="EMBL" id="OJG47049.1"/>
    </source>
</evidence>
<sequence length="210" mass="24240">MKEIVKDPKKEKNILLASAELFGTSGYRETKTDEIAIQAGVSKGLVFHYFKNKSGLYEATYEYAADFFYQKIDYSVWTGANDLIEMVIAATRYKITLQLKYPVAFNFLMKAYAEISILPEPLREKMNQKIQADFSKNLTLTEEVVDKLPLRKGVEKKDVLEVIYAVLNAETIKIQQELTVHPEWQTIEELAPVIDRLKRKLTIIEYGFIE</sequence>
<organism evidence="4 5">
    <name type="scientific">Enterococcus hermanniensis</name>
    <dbReference type="NCBI Taxonomy" id="249189"/>
    <lineage>
        <taxon>Bacteria</taxon>
        <taxon>Bacillati</taxon>
        <taxon>Bacillota</taxon>
        <taxon>Bacilli</taxon>
        <taxon>Lactobacillales</taxon>
        <taxon>Enterococcaceae</taxon>
        <taxon>Enterococcus</taxon>
    </lineage>
</organism>
<dbReference type="PANTHER" id="PTHR30055">
    <property type="entry name" value="HTH-TYPE TRANSCRIPTIONAL REGULATOR RUTR"/>
    <property type="match status" value="1"/>
</dbReference>
<dbReference type="SUPFAM" id="SSF46689">
    <property type="entry name" value="Homeodomain-like"/>
    <property type="match status" value="1"/>
</dbReference>
<dbReference type="InterPro" id="IPR009057">
    <property type="entry name" value="Homeodomain-like_sf"/>
</dbReference>
<evidence type="ECO:0000256" key="2">
    <source>
        <dbReference type="PROSITE-ProRule" id="PRU00335"/>
    </source>
</evidence>
<dbReference type="PROSITE" id="PS50977">
    <property type="entry name" value="HTH_TETR_2"/>
    <property type="match status" value="1"/>
</dbReference>
<name>A0A1L8TRV8_9ENTE</name>
<dbReference type="GO" id="GO:0000976">
    <property type="term" value="F:transcription cis-regulatory region binding"/>
    <property type="evidence" value="ECO:0007669"/>
    <property type="project" value="TreeGrafter"/>
</dbReference>
<feature type="DNA-binding region" description="H-T-H motif" evidence="2">
    <location>
        <begin position="31"/>
        <end position="50"/>
    </location>
</feature>
<reference evidence="4 5" key="1">
    <citation type="submission" date="2014-12" db="EMBL/GenBank/DDBJ databases">
        <title>Draft genome sequences of 29 type strains of Enterococci.</title>
        <authorList>
            <person name="Zhong Z."/>
            <person name="Sun Z."/>
            <person name="Liu W."/>
            <person name="Zhang W."/>
            <person name="Zhang H."/>
        </authorList>
    </citation>
    <scope>NUCLEOTIDE SEQUENCE [LARGE SCALE GENOMIC DNA]</scope>
    <source>
        <strain evidence="4 5">DSM 17122</strain>
    </source>
</reference>
<evidence type="ECO:0000313" key="5">
    <source>
        <dbReference type="Proteomes" id="UP000182077"/>
    </source>
</evidence>
<dbReference type="AlphaFoldDB" id="A0A1L8TRV8"/>
<dbReference type="GO" id="GO:0003700">
    <property type="term" value="F:DNA-binding transcription factor activity"/>
    <property type="evidence" value="ECO:0007669"/>
    <property type="project" value="TreeGrafter"/>
</dbReference>
<dbReference type="Gene3D" id="1.10.10.60">
    <property type="entry name" value="Homeodomain-like"/>
    <property type="match status" value="1"/>
</dbReference>
<feature type="domain" description="HTH tetR-type" evidence="3">
    <location>
        <begin position="8"/>
        <end position="68"/>
    </location>
</feature>
<dbReference type="InterPro" id="IPR050109">
    <property type="entry name" value="HTH-type_TetR-like_transc_reg"/>
</dbReference>
<dbReference type="RefSeq" id="WP_071856701.1">
    <property type="nucleotide sequence ID" value="NZ_JBHSHK010000005.1"/>
</dbReference>
<dbReference type="STRING" id="249189.RV04_GL000296"/>
<dbReference type="Proteomes" id="UP000182077">
    <property type="component" value="Unassembled WGS sequence"/>
</dbReference>
<dbReference type="SUPFAM" id="SSF48498">
    <property type="entry name" value="Tetracyclin repressor-like, C-terminal domain"/>
    <property type="match status" value="1"/>
</dbReference>
<dbReference type="Gene3D" id="1.10.357.10">
    <property type="entry name" value="Tetracycline Repressor, domain 2"/>
    <property type="match status" value="1"/>
</dbReference>
<dbReference type="OrthoDB" id="9780939at2"/>
<proteinExistence type="predicted"/>
<dbReference type="PANTHER" id="PTHR30055:SF226">
    <property type="entry name" value="HTH-TYPE TRANSCRIPTIONAL REGULATOR PKSA"/>
    <property type="match status" value="1"/>
</dbReference>
<dbReference type="PRINTS" id="PR00455">
    <property type="entry name" value="HTHTETR"/>
</dbReference>
<keyword evidence="1 2" id="KW-0238">DNA-binding</keyword>
<dbReference type="InterPro" id="IPR036271">
    <property type="entry name" value="Tet_transcr_reg_TetR-rel_C_sf"/>
</dbReference>
<protein>
    <recommendedName>
        <fullName evidence="3">HTH tetR-type domain-containing protein</fullName>
    </recommendedName>
</protein>
<accession>A0A1L8TRV8</accession>
<evidence type="ECO:0000259" key="3">
    <source>
        <dbReference type="PROSITE" id="PS50977"/>
    </source>
</evidence>